<comment type="caution">
    <text evidence="1">The sequence shown here is derived from an EMBL/GenBank/DDBJ whole genome shotgun (WGS) entry which is preliminary data.</text>
</comment>
<reference evidence="1 2" key="1">
    <citation type="submission" date="2024-01" db="EMBL/GenBank/DDBJ databases">
        <title>The complete chloroplast genome sequence of Lithospermum erythrorhizon: insights into the phylogenetic relationship among Boraginaceae species and the maternal lineages of purple gromwells.</title>
        <authorList>
            <person name="Okada T."/>
            <person name="Watanabe K."/>
        </authorList>
    </citation>
    <scope>NUCLEOTIDE SEQUENCE [LARGE SCALE GENOMIC DNA]</scope>
</reference>
<evidence type="ECO:0000313" key="2">
    <source>
        <dbReference type="Proteomes" id="UP001454036"/>
    </source>
</evidence>
<evidence type="ECO:0000313" key="1">
    <source>
        <dbReference type="EMBL" id="GAA0152744.1"/>
    </source>
</evidence>
<accession>A0AAV3PM00</accession>
<sequence length="130" mass="14847">MREPRPTKNSWNIQTMKEMLRFLPGMRLQLLGCLENSDQVTCVLWFLCKYMNGIIFDDKAIDGESIWQIAYLLDESYKAACRKPSISALQSRGGESDSWKKPNQGFLKMNTDASWLRSTRRGAAGQASTF</sequence>
<dbReference type="EMBL" id="BAABME010018138">
    <property type="protein sequence ID" value="GAA0152744.1"/>
    <property type="molecule type" value="Genomic_DNA"/>
</dbReference>
<proteinExistence type="predicted"/>
<keyword evidence="2" id="KW-1185">Reference proteome</keyword>
<gene>
    <name evidence="1" type="ORF">LIER_37551</name>
</gene>
<dbReference type="AlphaFoldDB" id="A0AAV3PM00"/>
<dbReference type="Proteomes" id="UP001454036">
    <property type="component" value="Unassembled WGS sequence"/>
</dbReference>
<protein>
    <submittedName>
        <fullName evidence="1">Uncharacterized protein</fullName>
    </submittedName>
</protein>
<organism evidence="1 2">
    <name type="scientific">Lithospermum erythrorhizon</name>
    <name type="common">Purple gromwell</name>
    <name type="synonym">Lithospermum officinale var. erythrorhizon</name>
    <dbReference type="NCBI Taxonomy" id="34254"/>
    <lineage>
        <taxon>Eukaryota</taxon>
        <taxon>Viridiplantae</taxon>
        <taxon>Streptophyta</taxon>
        <taxon>Embryophyta</taxon>
        <taxon>Tracheophyta</taxon>
        <taxon>Spermatophyta</taxon>
        <taxon>Magnoliopsida</taxon>
        <taxon>eudicotyledons</taxon>
        <taxon>Gunneridae</taxon>
        <taxon>Pentapetalae</taxon>
        <taxon>asterids</taxon>
        <taxon>lamiids</taxon>
        <taxon>Boraginales</taxon>
        <taxon>Boraginaceae</taxon>
        <taxon>Boraginoideae</taxon>
        <taxon>Lithospermeae</taxon>
        <taxon>Lithospermum</taxon>
    </lineage>
</organism>
<name>A0AAV3PM00_LITER</name>